<evidence type="ECO:0000256" key="4">
    <source>
        <dbReference type="ARBA" id="ARBA00022606"/>
    </source>
</evidence>
<feature type="transmembrane region" description="Helical" evidence="14">
    <location>
        <begin position="62"/>
        <end position="84"/>
    </location>
</feature>
<feature type="transmembrane region" description="Helical" evidence="14">
    <location>
        <begin position="90"/>
        <end position="111"/>
    </location>
</feature>
<feature type="transmembrane region" description="Helical" evidence="14">
    <location>
        <begin position="220"/>
        <end position="241"/>
    </location>
</feature>
<evidence type="ECO:0000256" key="6">
    <source>
        <dbReference type="ARBA" id="ARBA00022989"/>
    </source>
</evidence>
<name>A0A8C9NUV5_SPEDA</name>
<evidence type="ECO:0000256" key="11">
    <source>
        <dbReference type="ARBA" id="ARBA00023224"/>
    </source>
</evidence>
<comment type="similarity">
    <text evidence="2 12">Belongs to the G-protein coupled receptor T2R family.</text>
</comment>
<dbReference type="CDD" id="cd15019">
    <property type="entry name" value="7tm_TAS2R14-like"/>
    <property type="match status" value="1"/>
</dbReference>
<dbReference type="AlphaFoldDB" id="A0A8C9NUV5"/>
<protein>
    <recommendedName>
        <fullName evidence="13">Taste receptor type 2</fullName>
    </recommendedName>
</protein>
<feature type="transmembrane region" description="Helical" evidence="14">
    <location>
        <begin position="174"/>
        <end position="200"/>
    </location>
</feature>
<keyword evidence="9 13" id="KW-0675">Receptor</keyword>
<keyword evidence="4 13" id="KW-0716">Sensory transduction</keyword>
<keyword evidence="3 13" id="KW-0919">Taste</keyword>
<dbReference type="Proteomes" id="UP000694422">
    <property type="component" value="Unplaced"/>
</dbReference>
<proteinExistence type="inferred from homology"/>
<evidence type="ECO:0000256" key="14">
    <source>
        <dbReference type="SAM" id="Phobius"/>
    </source>
</evidence>
<keyword evidence="10" id="KW-0325">Glycoprotein</keyword>
<dbReference type="GO" id="GO:0033038">
    <property type="term" value="F:bitter taste receptor activity"/>
    <property type="evidence" value="ECO:0007669"/>
    <property type="project" value="InterPro"/>
</dbReference>
<dbReference type="Gene3D" id="1.20.1070.10">
    <property type="entry name" value="Rhodopsin 7-helix transmembrane proteins"/>
    <property type="match status" value="1"/>
</dbReference>
<sequence length="312" mass="35738">MKHFCLNIYHSTIHESHNIFGVILNVELVIGSLGNGFIALVNCVDWVKRRKISLVDQILTGLALSRIGVLWSNMVYLLVSALIWTAANYISVWLATSLSIFYFFKIANFSYSFFLYLRWRVRIVISATLLVSLVLLFLNITIISTQFDVWNSGYKGNLSYSSSLSNVEHLCNLFFIKAMFMLMPFIVSLTTILLLIFSLWKHLKRMQHSARGPRDASTSAHVKALQTVTTFLLLYVIYFLSHFVQVWKFPEKHLIVSLIWVIGTAFPSGHSFVLILGNSKLRQASQSVLILMKEGYKYTLCLNIRTLYSNII</sequence>
<feature type="transmembrane region" description="Helical" evidence="14">
    <location>
        <begin position="253"/>
        <end position="276"/>
    </location>
</feature>
<accession>A0A8C9NUV5</accession>
<dbReference type="Pfam" id="PF05296">
    <property type="entry name" value="TAS2R"/>
    <property type="match status" value="1"/>
</dbReference>
<evidence type="ECO:0000256" key="2">
    <source>
        <dbReference type="ARBA" id="ARBA00007376"/>
    </source>
</evidence>
<dbReference type="GO" id="GO:0004930">
    <property type="term" value="F:G protein-coupled receptor activity"/>
    <property type="evidence" value="ECO:0007669"/>
    <property type="project" value="UniProtKB-KW"/>
</dbReference>
<evidence type="ECO:0000256" key="8">
    <source>
        <dbReference type="ARBA" id="ARBA00023136"/>
    </source>
</evidence>
<keyword evidence="16" id="KW-1185">Reference proteome</keyword>
<dbReference type="PANTHER" id="PTHR11394">
    <property type="entry name" value="TASTE RECEPTOR TYPE 2"/>
    <property type="match status" value="1"/>
</dbReference>
<evidence type="ECO:0000256" key="9">
    <source>
        <dbReference type="ARBA" id="ARBA00023170"/>
    </source>
</evidence>
<evidence type="ECO:0000256" key="3">
    <source>
        <dbReference type="ARBA" id="ARBA00022480"/>
    </source>
</evidence>
<keyword evidence="8 13" id="KW-0472">Membrane</keyword>
<keyword evidence="6 14" id="KW-1133">Transmembrane helix</keyword>
<keyword evidence="11 13" id="KW-0807">Transducer</keyword>
<reference evidence="15" key="2">
    <citation type="submission" date="2025-09" db="UniProtKB">
        <authorList>
            <consortium name="Ensembl"/>
        </authorList>
    </citation>
    <scope>IDENTIFICATION</scope>
</reference>
<evidence type="ECO:0000256" key="7">
    <source>
        <dbReference type="ARBA" id="ARBA00023040"/>
    </source>
</evidence>
<organism evidence="15 16">
    <name type="scientific">Spermophilus dauricus</name>
    <name type="common">Daurian ground squirrel</name>
    <dbReference type="NCBI Taxonomy" id="99837"/>
    <lineage>
        <taxon>Eukaryota</taxon>
        <taxon>Metazoa</taxon>
        <taxon>Chordata</taxon>
        <taxon>Craniata</taxon>
        <taxon>Vertebrata</taxon>
        <taxon>Euteleostomi</taxon>
        <taxon>Mammalia</taxon>
        <taxon>Eutheria</taxon>
        <taxon>Euarchontoglires</taxon>
        <taxon>Glires</taxon>
        <taxon>Rodentia</taxon>
        <taxon>Sciuromorpha</taxon>
        <taxon>Sciuridae</taxon>
        <taxon>Xerinae</taxon>
        <taxon>Marmotini</taxon>
        <taxon>Spermophilus</taxon>
    </lineage>
</organism>
<dbReference type="InterPro" id="IPR007960">
    <property type="entry name" value="TAS2R"/>
</dbReference>
<dbReference type="GO" id="GO:0016020">
    <property type="term" value="C:membrane"/>
    <property type="evidence" value="ECO:0007669"/>
    <property type="project" value="UniProtKB-SubCell"/>
</dbReference>
<dbReference type="PANTHER" id="PTHR11394:SF23">
    <property type="entry name" value="TASTE RECEPTOR TYPE 2 MEMBER 14"/>
    <property type="match status" value="1"/>
</dbReference>
<evidence type="ECO:0000256" key="13">
    <source>
        <dbReference type="RuleBase" id="RU004424"/>
    </source>
</evidence>
<feature type="transmembrane region" description="Helical" evidence="14">
    <location>
        <begin position="123"/>
        <end position="143"/>
    </location>
</feature>
<evidence type="ECO:0000256" key="5">
    <source>
        <dbReference type="ARBA" id="ARBA00022692"/>
    </source>
</evidence>
<dbReference type="Ensembl" id="ENSSDAT00000000350.1">
    <property type="protein sequence ID" value="ENSSDAP00000000280.1"/>
    <property type="gene ID" value="ENSSDAG00000000344.1"/>
</dbReference>
<dbReference type="SUPFAM" id="SSF81321">
    <property type="entry name" value="Family A G protein-coupled receptor-like"/>
    <property type="match status" value="1"/>
</dbReference>
<evidence type="ECO:0000313" key="15">
    <source>
        <dbReference type="Ensembl" id="ENSSDAP00000000280.1"/>
    </source>
</evidence>
<evidence type="ECO:0000256" key="1">
    <source>
        <dbReference type="ARBA" id="ARBA00004141"/>
    </source>
</evidence>
<keyword evidence="5 13" id="KW-0812">Transmembrane</keyword>
<evidence type="ECO:0000313" key="16">
    <source>
        <dbReference type="Proteomes" id="UP000694422"/>
    </source>
</evidence>
<reference evidence="15" key="1">
    <citation type="submission" date="2025-08" db="UniProtKB">
        <authorList>
            <consortium name="Ensembl"/>
        </authorList>
    </citation>
    <scope>IDENTIFICATION</scope>
</reference>
<feature type="transmembrane region" description="Helical" evidence="14">
    <location>
        <begin position="19"/>
        <end position="41"/>
    </location>
</feature>
<evidence type="ECO:0000256" key="10">
    <source>
        <dbReference type="ARBA" id="ARBA00023180"/>
    </source>
</evidence>
<keyword evidence="7 13" id="KW-0297">G-protein coupled receptor</keyword>
<comment type="subcellular location">
    <subcellularLocation>
        <location evidence="1 13">Membrane</location>
        <topology evidence="1 13">Multi-pass membrane protein</topology>
    </subcellularLocation>
</comment>
<evidence type="ECO:0000256" key="12">
    <source>
        <dbReference type="RuleBase" id="RU004423"/>
    </source>
</evidence>